<sequence length="212" mass="21781">MLMLSRSRDATNFGINTLAPKFFNGQKPDLVVAGSNIGNNLGTTIQISGTDHAAMEAANLGVPAIAFSGASGSQVSYTVLDTNPTSSAVVAAGIYNQLTVRLVETLLNTTADQAQILPPGTVVNVNYPSVSNCPSASDFKWVFTRTLPAAAGTVDVNICGNGGVLADERTAIAVAGCWTTVSVFSSATLGDVDATTQQAVVEALQPILSCQN</sequence>
<keyword evidence="6" id="KW-1185">Reference proteome</keyword>
<dbReference type="AlphaFoldDB" id="A0AAD5VGK0"/>
<evidence type="ECO:0000259" key="4">
    <source>
        <dbReference type="Pfam" id="PF01975"/>
    </source>
</evidence>
<dbReference type="Pfam" id="PF01975">
    <property type="entry name" value="SurE"/>
    <property type="match status" value="1"/>
</dbReference>
<dbReference type="Gene3D" id="3.40.1210.10">
    <property type="entry name" value="Survival protein SurE-like phosphatase/nucleotidase"/>
    <property type="match status" value="1"/>
</dbReference>
<evidence type="ECO:0000256" key="3">
    <source>
        <dbReference type="ARBA" id="ARBA00022801"/>
    </source>
</evidence>
<dbReference type="PANTHER" id="PTHR30457">
    <property type="entry name" value="5'-NUCLEOTIDASE SURE"/>
    <property type="match status" value="1"/>
</dbReference>
<dbReference type="InterPro" id="IPR036523">
    <property type="entry name" value="SurE-like_sf"/>
</dbReference>
<evidence type="ECO:0000256" key="1">
    <source>
        <dbReference type="ARBA" id="ARBA00011062"/>
    </source>
</evidence>
<dbReference type="SUPFAM" id="SSF64167">
    <property type="entry name" value="SurE-like"/>
    <property type="match status" value="1"/>
</dbReference>
<evidence type="ECO:0000313" key="5">
    <source>
        <dbReference type="EMBL" id="KAJ3555083.1"/>
    </source>
</evidence>
<dbReference type="EMBL" id="JANIEX010001720">
    <property type="protein sequence ID" value="KAJ3555083.1"/>
    <property type="molecule type" value="Genomic_DNA"/>
</dbReference>
<organism evidence="5 6">
    <name type="scientific">Leucocoprinus birnbaumii</name>
    <dbReference type="NCBI Taxonomy" id="56174"/>
    <lineage>
        <taxon>Eukaryota</taxon>
        <taxon>Fungi</taxon>
        <taxon>Dikarya</taxon>
        <taxon>Basidiomycota</taxon>
        <taxon>Agaricomycotina</taxon>
        <taxon>Agaricomycetes</taxon>
        <taxon>Agaricomycetidae</taxon>
        <taxon>Agaricales</taxon>
        <taxon>Agaricineae</taxon>
        <taxon>Agaricaceae</taxon>
        <taxon>Leucocoprinus</taxon>
    </lineage>
</organism>
<name>A0AAD5VGK0_9AGAR</name>
<gene>
    <name evidence="5" type="ORF">NP233_g12290</name>
</gene>
<evidence type="ECO:0000313" key="6">
    <source>
        <dbReference type="Proteomes" id="UP001213000"/>
    </source>
</evidence>
<proteinExistence type="inferred from homology"/>
<reference evidence="5" key="1">
    <citation type="submission" date="2022-07" db="EMBL/GenBank/DDBJ databases">
        <title>Genome Sequence of Leucocoprinus birnbaumii.</title>
        <authorList>
            <person name="Buettner E."/>
        </authorList>
    </citation>
    <scope>NUCLEOTIDE SEQUENCE</scope>
    <source>
        <strain evidence="5">VT141</strain>
    </source>
</reference>
<feature type="domain" description="Survival protein SurE-like phosphatase/nucleotidase" evidence="4">
    <location>
        <begin position="9"/>
        <end position="132"/>
    </location>
</feature>
<evidence type="ECO:0000256" key="2">
    <source>
        <dbReference type="ARBA" id="ARBA00022723"/>
    </source>
</evidence>
<dbReference type="PANTHER" id="PTHR30457:SF0">
    <property type="entry name" value="PHOSPHATASE, PUTATIVE (AFU_ORTHOLOGUE AFUA_4G01070)-RELATED"/>
    <property type="match status" value="1"/>
</dbReference>
<keyword evidence="2" id="KW-0479">Metal-binding</keyword>
<accession>A0AAD5VGK0</accession>
<comment type="similarity">
    <text evidence="1">Belongs to the SurE nucleotidase family.</text>
</comment>
<comment type="caution">
    <text evidence="5">The sequence shown here is derived from an EMBL/GenBank/DDBJ whole genome shotgun (WGS) entry which is preliminary data.</text>
</comment>
<dbReference type="GO" id="GO:0008252">
    <property type="term" value="F:nucleotidase activity"/>
    <property type="evidence" value="ECO:0007669"/>
    <property type="project" value="InterPro"/>
</dbReference>
<dbReference type="Proteomes" id="UP001213000">
    <property type="component" value="Unassembled WGS sequence"/>
</dbReference>
<dbReference type="InterPro" id="IPR030048">
    <property type="entry name" value="SurE"/>
</dbReference>
<keyword evidence="3" id="KW-0378">Hydrolase</keyword>
<dbReference type="GO" id="GO:0046872">
    <property type="term" value="F:metal ion binding"/>
    <property type="evidence" value="ECO:0007669"/>
    <property type="project" value="UniProtKB-KW"/>
</dbReference>
<protein>
    <recommendedName>
        <fullName evidence="4">Survival protein SurE-like phosphatase/nucleotidase domain-containing protein</fullName>
    </recommendedName>
</protein>
<dbReference type="InterPro" id="IPR002828">
    <property type="entry name" value="SurE-like_Pase/nucleotidase"/>
</dbReference>